<gene>
    <name evidence="2" type="ORF">J8C05_04090</name>
</gene>
<organism evidence="2 3">
    <name type="scientific">Chloracidobacterium sp. N</name>
    <dbReference type="NCBI Taxonomy" id="2821540"/>
    <lineage>
        <taxon>Bacteria</taxon>
        <taxon>Pseudomonadati</taxon>
        <taxon>Acidobacteriota</taxon>
        <taxon>Terriglobia</taxon>
        <taxon>Terriglobales</taxon>
        <taxon>Acidobacteriaceae</taxon>
        <taxon>Chloracidobacterium</taxon>
        <taxon>Chloracidobacterium aggregatum</taxon>
    </lineage>
</organism>
<evidence type="ECO:0000256" key="1">
    <source>
        <dbReference type="SAM" id="MobiDB-lite"/>
    </source>
</evidence>
<evidence type="ECO:0000313" key="2">
    <source>
        <dbReference type="EMBL" id="QUV94635.1"/>
    </source>
</evidence>
<reference evidence="2 3" key="1">
    <citation type="submission" date="2021-03" db="EMBL/GenBank/DDBJ databases">
        <title>Genomic and phenotypic characterization of Chloracidobacterium isolates provides evidence for multiple species.</title>
        <authorList>
            <person name="Saini M.K."/>
            <person name="Costas A.M.G."/>
            <person name="Tank M."/>
            <person name="Bryant D.A."/>
        </authorList>
    </citation>
    <scope>NUCLEOTIDE SEQUENCE [LARGE SCALE GENOMIC DNA]</scope>
    <source>
        <strain evidence="2 3">N</strain>
    </source>
</reference>
<feature type="region of interest" description="Disordered" evidence="1">
    <location>
        <begin position="148"/>
        <end position="176"/>
    </location>
</feature>
<accession>A0ABX8B4I0</accession>
<name>A0ABX8B4I0_9BACT</name>
<proteinExistence type="predicted"/>
<dbReference type="Proteomes" id="UP000677668">
    <property type="component" value="Chromosome 1"/>
</dbReference>
<dbReference type="CDD" id="cd02980">
    <property type="entry name" value="TRX_Fd_family"/>
    <property type="match status" value="1"/>
</dbReference>
<dbReference type="Gene3D" id="3.40.30.10">
    <property type="entry name" value="Glutaredoxin"/>
    <property type="match status" value="1"/>
</dbReference>
<dbReference type="RefSeq" id="WP_014099345.1">
    <property type="nucleotide sequence ID" value="NZ_CP072642.1"/>
</dbReference>
<protein>
    <submittedName>
        <fullName evidence="2">(2Fe-2S) ferredoxin domain-containing protein</fullName>
    </submittedName>
</protein>
<evidence type="ECO:0000313" key="3">
    <source>
        <dbReference type="Proteomes" id="UP000677668"/>
    </source>
</evidence>
<keyword evidence="3" id="KW-1185">Reference proteome</keyword>
<sequence length="176" mass="18953">MAAEMEAGPPDRFLDVVRADGVVRELRVIEGQLFVCQGCCCGQTERGIPAVPLDAYKREWKGRGLRLRVHLTVTGCLGPCPLANVILILFGGETVWLHSVNDEATVMAVFDYLEAMLAAGRYLPPPGALAARHFNRHIFDSASPGVWRSEKRSDLTQPPSADPAAGQVTAVGKVSG</sequence>
<dbReference type="EMBL" id="CP072642">
    <property type="protein sequence ID" value="QUV94635.1"/>
    <property type="molecule type" value="Genomic_DNA"/>
</dbReference>